<evidence type="ECO:0000259" key="4">
    <source>
        <dbReference type="PROSITE" id="PS50240"/>
    </source>
</evidence>
<evidence type="ECO:0000313" key="5">
    <source>
        <dbReference type="EMBL" id="OGY99908.1"/>
    </source>
</evidence>
<dbReference type="SMART" id="SM00020">
    <property type="entry name" value="Tryp_SPc"/>
    <property type="match status" value="1"/>
</dbReference>
<proteinExistence type="inferred from homology"/>
<dbReference type="SUPFAM" id="SSF50494">
    <property type="entry name" value="Trypsin-like serine proteases"/>
    <property type="match status" value="1"/>
</dbReference>
<dbReference type="GO" id="GO:0006508">
    <property type="term" value="P:proteolysis"/>
    <property type="evidence" value="ECO:0007669"/>
    <property type="project" value="InterPro"/>
</dbReference>
<dbReference type="EMBL" id="MHLA01000012">
    <property type="protein sequence ID" value="OGY99908.1"/>
    <property type="molecule type" value="Genomic_DNA"/>
</dbReference>
<name>A0A1G2CET0_9BACT</name>
<accession>A0A1G2CET0</accession>
<feature type="domain" description="Peptidase S1" evidence="4">
    <location>
        <begin position="20"/>
        <end position="227"/>
    </location>
</feature>
<sequence>MPFAVILFALLAHATPAQAIVNGSFTNFGPIGSITYQVGLLRVVCSGTLIAPRLVLTAAHCFALAPGIPGVFGVPNGSGTGVTLFSSAGYQIVGSMPTGIVWNNTFIPLGGFADDIAVLILQSPVPPAIAVPVPITTQILSSGTIVSSFGWGESCPGCGDIDQRGIMFPLGSGSYLCQGDSGGPVLWNGKIYGVHSVGSCGAPPGFPPQDRYADPARYYSQLQSLIAEYGGAPLCTAAISPASGSGSTQFVSALNAPGATSCGYSLDGRSGGGCNLSSPPTFLGSNVGGGTHQLVFTVANTQGVAASCSASFSIEVVPGAPYTTISPQGASINPGESVTFTAAVGNPSSFISYNWAYQTQAPVAPASPDADRFASLFFGEGIVADRFVTLMERFLRFPHFSSPFQQSAALLLAPARK</sequence>
<dbReference type="GO" id="GO:0004252">
    <property type="term" value="F:serine-type endopeptidase activity"/>
    <property type="evidence" value="ECO:0007669"/>
    <property type="project" value="InterPro"/>
</dbReference>
<dbReference type="Gene3D" id="2.40.10.10">
    <property type="entry name" value="Trypsin-like serine proteases"/>
    <property type="match status" value="2"/>
</dbReference>
<gene>
    <name evidence="5" type="ORF">A2945_05405</name>
</gene>
<evidence type="ECO:0000256" key="1">
    <source>
        <dbReference type="ARBA" id="ARBA00007664"/>
    </source>
</evidence>
<dbReference type="PRINTS" id="PR00722">
    <property type="entry name" value="CHYMOTRYPSIN"/>
</dbReference>
<dbReference type="InterPro" id="IPR050430">
    <property type="entry name" value="Peptidase_S1"/>
</dbReference>
<organism evidence="5 6">
    <name type="scientific">Candidatus Liptonbacteria bacterium RIFCSPLOWO2_01_FULL_52_25</name>
    <dbReference type="NCBI Taxonomy" id="1798650"/>
    <lineage>
        <taxon>Bacteria</taxon>
        <taxon>Candidatus Liptoniibacteriota</taxon>
    </lineage>
</organism>
<dbReference type="PROSITE" id="PS00134">
    <property type="entry name" value="TRYPSIN_HIS"/>
    <property type="match status" value="1"/>
</dbReference>
<dbReference type="PROSITE" id="PS50240">
    <property type="entry name" value="TRYPSIN_DOM"/>
    <property type="match status" value="1"/>
</dbReference>
<comment type="similarity">
    <text evidence="1">Belongs to the peptidase S1 family.</text>
</comment>
<protein>
    <recommendedName>
        <fullName evidence="4">Peptidase S1 domain-containing protein</fullName>
    </recommendedName>
</protein>
<dbReference type="STRING" id="1798650.A2945_05405"/>
<evidence type="ECO:0000256" key="2">
    <source>
        <dbReference type="ARBA" id="ARBA00023157"/>
    </source>
</evidence>
<dbReference type="InterPro" id="IPR043504">
    <property type="entry name" value="Peptidase_S1_PA_chymotrypsin"/>
</dbReference>
<dbReference type="PANTHER" id="PTHR24276">
    <property type="entry name" value="POLYSERASE-RELATED"/>
    <property type="match status" value="1"/>
</dbReference>
<evidence type="ECO:0000313" key="6">
    <source>
        <dbReference type="Proteomes" id="UP000178880"/>
    </source>
</evidence>
<dbReference type="PANTHER" id="PTHR24276:SF98">
    <property type="entry name" value="FI18310P1-RELATED"/>
    <property type="match status" value="1"/>
</dbReference>
<dbReference type="InterPro" id="IPR018114">
    <property type="entry name" value="TRYPSIN_HIS"/>
</dbReference>
<dbReference type="Pfam" id="PF00089">
    <property type="entry name" value="Trypsin"/>
    <property type="match status" value="1"/>
</dbReference>
<dbReference type="Proteomes" id="UP000178880">
    <property type="component" value="Unassembled WGS sequence"/>
</dbReference>
<feature type="chain" id="PRO_5009582296" description="Peptidase S1 domain-containing protein" evidence="3">
    <location>
        <begin position="20"/>
        <end position="417"/>
    </location>
</feature>
<reference evidence="5 6" key="1">
    <citation type="journal article" date="2016" name="Nat. Commun.">
        <title>Thousands of microbial genomes shed light on interconnected biogeochemical processes in an aquifer system.</title>
        <authorList>
            <person name="Anantharaman K."/>
            <person name="Brown C.T."/>
            <person name="Hug L.A."/>
            <person name="Sharon I."/>
            <person name="Castelle C.J."/>
            <person name="Probst A.J."/>
            <person name="Thomas B.C."/>
            <person name="Singh A."/>
            <person name="Wilkins M.J."/>
            <person name="Karaoz U."/>
            <person name="Brodie E.L."/>
            <person name="Williams K.H."/>
            <person name="Hubbard S.S."/>
            <person name="Banfield J.F."/>
        </authorList>
    </citation>
    <scope>NUCLEOTIDE SEQUENCE [LARGE SCALE GENOMIC DNA]</scope>
</reference>
<dbReference type="AlphaFoldDB" id="A0A1G2CET0"/>
<evidence type="ECO:0000256" key="3">
    <source>
        <dbReference type="SAM" id="SignalP"/>
    </source>
</evidence>
<comment type="caution">
    <text evidence="5">The sequence shown here is derived from an EMBL/GenBank/DDBJ whole genome shotgun (WGS) entry which is preliminary data.</text>
</comment>
<feature type="signal peptide" evidence="3">
    <location>
        <begin position="1"/>
        <end position="19"/>
    </location>
</feature>
<dbReference type="InterPro" id="IPR009003">
    <property type="entry name" value="Peptidase_S1_PA"/>
</dbReference>
<dbReference type="InterPro" id="IPR001254">
    <property type="entry name" value="Trypsin_dom"/>
</dbReference>
<keyword evidence="2" id="KW-1015">Disulfide bond</keyword>
<keyword evidence="3" id="KW-0732">Signal</keyword>
<dbReference type="InterPro" id="IPR001314">
    <property type="entry name" value="Peptidase_S1A"/>
</dbReference>